<dbReference type="EMBL" id="CM029046">
    <property type="protein sequence ID" value="KAG2589273.1"/>
    <property type="molecule type" value="Genomic_DNA"/>
</dbReference>
<feature type="compositionally biased region" description="Gly residues" evidence="1">
    <location>
        <begin position="156"/>
        <end position="173"/>
    </location>
</feature>
<comment type="caution">
    <text evidence="2">The sequence shown here is derived from an EMBL/GenBank/DDBJ whole genome shotgun (WGS) entry which is preliminary data.</text>
</comment>
<feature type="region of interest" description="Disordered" evidence="1">
    <location>
        <begin position="1"/>
        <end position="173"/>
    </location>
</feature>
<proteinExistence type="predicted"/>
<gene>
    <name evidence="2" type="ORF">PVAP13_5NG248481</name>
</gene>
<reference evidence="2" key="1">
    <citation type="submission" date="2020-05" db="EMBL/GenBank/DDBJ databases">
        <title>WGS assembly of Panicum virgatum.</title>
        <authorList>
            <person name="Lovell J.T."/>
            <person name="Jenkins J."/>
            <person name="Shu S."/>
            <person name="Juenger T.E."/>
            <person name="Schmutz J."/>
        </authorList>
    </citation>
    <scope>NUCLEOTIDE SEQUENCE</scope>
    <source>
        <strain evidence="2">AP13</strain>
    </source>
</reference>
<accession>A0A8T0RXN5</accession>
<keyword evidence="3" id="KW-1185">Reference proteome</keyword>
<dbReference type="AlphaFoldDB" id="A0A8T0RXN5"/>
<feature type="compositionally biased region" description="Basic and acidic residues" evidence="1">
    <location>
        <begin position="1"/>
        <end position="20"/>
    </location>
</feature>
<organism evidence="2 3">
    <name type="scientific">Panicum virgatum</name>
    <name type="common">Blackwell switchgrass</name>
    <dbReference type="NCBI Taxonomy" id="38727"/>
    <lineage>
        <taxon>Eukaryota</taxon>
        <taxon>Viridiplantae</taxon>
        <taxon>Streptophyta</taxon>
        <taxon>Embryophyta</taxon>
        <taxon>Tracheophyta</taxon>
        <taxon>Spermatophyta</taxon>
        <taxon>Magnoliopsida</taxon>
        <taxon>Liliopsida</taxon>
        <taxon>Poales</taxon>
        <taxon>Poaceae</taxon>
        <taxon>PACMAD clade</taxon>
        <taxon>Panicoideae</taxon>
        <taxon>Panicodae</taxon>
        <taxon>Paniceae</taxon>
        <taxon>Panicinae</taxon>
        <taxon>Panicum</taxon>
        <taxon>Panicum sect. Hiantes</taxon>
    </lineage>
</organism>
<sequence length="173" mass="18234">MEDTRLGDPRVRSVVARRDGFVGGGGPAVARGEPRRATATAQGRRGDGGEASPAVRPWGARRDPPGWRPAATGMERGWGGRGYLDRRRHRRAEPAKSAIGTTPVGSPTGGGVDWMAGSERWRRGSRGGEPRRVRRPREATGGRGGGRGWRRVRGRGLWGGGGGGGLRGGGGER</sequence>
<feature type="compositionally biased region" description="Basic and acidic residues" evidence="1">
    <location>
        <begin position="119"/>
        <end position="140"/>
    </location>
</feature>
<evidence type="ECO:0000313" key="2">
    <source>
        <dbReference type="EMBL" id="KAG2589273.1"/>
    </source>
</evidence>
<dbReference type="Proteomes" id="UP000823388">
    <property type="component" value="Chromosome 5N"/>
</dbReference>
<protein>
    <submittedName>
        <fullName evidence="2">Uncharacterized protein</fullName>
    </submittedName>
</protein>
<name>A0A8T0RXN5_PANVG</name>
<evidence type="ECO:0000313" key="3">
    <source>
        <dbReference type="Proteomes" id="UP000823388"/>
    </source>
</evidence>
<evidence type="ECO:0000256" key="1">
    <source>
        <dbReference type="SAM" id="MobiDB-lite"/>
    </source>
</evidence>